<comment type="caution">
    <text evidence="14">The sequence shown here is derived from an EMBL/GenBank/DDBJ whole genome shotgun (WGS) entry which is preliminary data.</text>
</comment>
<comment type="similarity">
    <text evidence="5 12">In the C-terminal section; belongs to the HTP reductase family.</text>
</comment>
<dbReference type="InterPro" id="IPR002125">
    <property type="entry name" value="CMP_dCMP_dom"/>
</dbReference>
<sequence>MYTENAPPGRVAAALSIDERWMTLALDLAARGLGRTAPNPPVGCVIVRGHEVVGRGFHPRAGEPHAEVFALREAGAHARGATAYVTLEPCSHHGRTPPCTDALIASGVRRVVVSALDPNPRVAGRGVQVLRDAGIDVSVGISEAGATRQQAGFRSLIVRGRPWVVAKYAMTLDGKVAAVGEGNGSVSGAAARERTMVWRNELDAVAVGSGTLNMDDPALTTRGVPGGRDACAVVFDRQTRSNPQARAWRRGSVLVTAPDAAASAFEAAGVTVVRAATPLDALMQLGGLDISSVLLEGGPTLLSAFLDAGLVDDVRVFIAPKLLGGGLSPLTSPARRMHDAQALRDVSVETLGADVLVTGLLSDIPRL</sequence>
<comment type="similarity">
    <text evidence="4 12">In the N-terminal section; belongs to the cytidine and deoxycytidylate deaminase family.</text>
</comment>
<dbReference type="PROSITE" id="PS51747">
    <property type="entry name" value="CYT_DCMP_DEAMINASES_2"/>
    <property type="match status" value="1"/>
</dbReference>
<evidence type="ECO:0000313" key="14">
    <source>
        <dbReference type="EMBL" id="GAA5502707.1"/>
    </source>
</evidence>
<dbReference type="PIRSF" id="PIRSF006769">
    <property type="entry name" value="RibD"/>
    <property type="match status" value="1"/>
</dbReference>
<evidence type="ECO:0000256" key="10">
    <source>
        <dbReference type="ARBA" id="ARBA00023002"/>
    </source>
</evidence>
<keyword evidence="7 12" id="KW-0479">Metal-binding</keyword>
<evidence type="ECO:0000256" key="12">
    <source>
        <dbReference type="PIRNR" id="PIRNR006769"/>
    </source>
</evidence>
<dbReference type="InterPro" id="IPR050765">
    <property type="entry name" value="Riboflavin_Biosynth_HTPR"/>
</dbReference>
<dbReference type="EMBL" id="BAABRN010000028">
    <property type="protein sequence ID" value="GAA5502707.1"/>
    <property type="molecule type" value="Genomic_DNA"/>
</dbReference>
<evidence type="ECO:0000256" key="6">
    <source>
        <dbReference type="ARBA" id="ARBA00022619"/>
    </source>
</evidence>
<evidence type="ECO:0000256" key="11">
    <source>
        <dbReference type="ARBA" id="ARBA00023268"/>
    </source>
</evidence>
<dbReference type="PANTHER" id="PTHR38011">
    <property type="entry name" value="DIHYDROFOLATE REDUCTASE FAMILY PROTEIN (AFU_ORTHOLOGUE AFUA_8G06820)"/>
    <property type="match status" value="1"/>
</dbReference>
<dbReference type="Proteomes" id="UP001458946">
    <property type="component" value="Unassembled WGS sequence"/>
</dbReference>
<dbReference type="Gene3D" id="3.40.430.10">
    <property type="entry name" value="Dihydrofolate Reductase, subunit A"/>
    <property type="match status" value="1"/>
</dbReference>
<dbReference type="NCBIfam" id="TIGR00326">
    <property type="entry name" value="eubact_ribD"/>
    <property type="match status" value="1"/>
</dbReference>
<dbReference type="InterPro" id="IPR004794">
    <property type="entry name" value="Eubact_RibD"/>
</dbReference>
<gene>
    <name evidence="14" type="primary">ribD</name>
    <name evidence="14" type="ORF">Dxin01_02451</name>
</gene>
<keyword evidence="8 12" id="KW-0862">Zinc</keyword>
<comment type="function">
    <text evidence="1 12">Converts 2,5-diamino-6-(ribosylamino)-4(3h)-pyrimidinone 5'-phosphate into 5-amino-6-(ribosylamino)-2,4(1h,3h)-pyrimidinedione 5'-phosphate.</text>
</comment>
<dbReference type="InterPro" id="IPR024072">
    <property type="entry name" value="DHFR-like_dom_sf"/>
</dbReference>
<keyword evidence="6 12" id="KW-0686">Riboflavin biosynthesis</keyword>
<keyword evidence="12" id="KW-0378">Hydrolase</keyword>
<evidence type="ECO:0000256" key="4">
    <source>
        <dbReference type="ARBA" id="ARBA00005259"/>
    </source>
</evidence>
<evidence type="ECO:0000256" key="9">
    <source>
        <dbReference type="ARBA" id="ARBA00022857"/>
    </source>
</evidence>
<dbReference type="PROSITE" id="PS00903">
    <property type="entry name" value="CYT_DCMP_DEAMINASES_1"/>
    <property type="match status" value="1"/>
</dbReference>
<dbReference type="SUPFAM" id="SSF53597">
    <property type="entry name" value="Dihydrofolate reductase-like"/>
    <property type="match status" value="1"/>
</dbReference>
<name>A0ABP9VBT5_9DEIO</name>
<evidence type="ECO:0000256" key="5">
    <source>
        <dbReference type="ARBA" id="ARBA00007417"/>
    </source>
</evidence>
<dbReference type="PANTHER" id="PTHR38011:SF7">
    <property type="entry name" value="2,5-DIAMINO-6-RIBOSYLAMINO-4(3H)-PYRIMIDINONE 5'-PHOSPHATE REDUCTASE"/>
    <property type="match status" value="1"/>
</dbReference>
<comment type="catalytic activity">
    <reaction evidence="12">
        <text>2,5-diamino-6-hydroxy-4-(5-phosphoribosylamino)-pyrimidine + H2O + H(+) = 5-amino-6-(5-phospho-D-ribosylamino)uracil + NH4(+)</text>
        <dbReference type="Rhea" id="RHEA:21868"/>
        <dbReference type="ChEBI" id="CHEBI:15377"/>
        <dbReference type="ChEBI" id="CHEBI:15378"/>
        <dbReference type="ChEBI" id="CHEBI:28938"/>
        <dbReference type="ChEBI" id="CHEBI:58453"/>
        <dbReference type="ChEBI" id="CHEBI:58614"/>
        <dbReference type="EC" id="3.5.4.26"/>
    </reaction>
</comment>
<evidence type="ECO:0000313" key="15">
    <source>
        <dbReference type="Proteomes" id="UP001458946"/>
    </source>
</evidence>
<evidence type="ECO:0000259" key="13">
    <source>
        <dbReference type="PROSITE" id="PS51747"/>
    </source>
</evidence>
<keyword evidence="15" id="KW-1185">Reference proteome</keyword>
<dbReference type="RefSeq" id="WP_434781507.1">
    <property type="nucleotide sequence ID" value="NZ_BAABRN010000028.1"/>
</dbReference>
<feature type="domain" description="CMP/dCMP-type deaminase" evidence="13">
    <location>
        <begin position="16"/>
        <end position="138"/>
    </location>
</feature>
<protein>
    <recommendedName>
        <fullName evidence="12">Riboflavin biosynthesis protein RibD</fullName>
    </recommendedName>
    <domain>
        <recommendedName>
            <fullName evidence="12">Diaminohydroxyphosphoribosylaminopyrimidine deaminase</fullName>
            <shortName evidence="12">DRAP deaminase</shortName>
            <ecNumber evidence="12">3.5.4.26</ecNumber>
        </recommendedName>
        <alternativeName>
            <fullName evidence="12">Riboflavin-specific deaminase</fullName>
        </alternativeName>
    </domain>
    <domain>
        <recommendedName>
            <fullName evidence="12">5-amino-6-(5-phosphoribosylamino)uracil reductase</fullName>
            <ecNumber evidence="12">1.1.1.193</ecNumber>
        </recommendedName>
        <alternativeName>
            <fullName evidence="12">HTP reductase</fullName>
        </alternativeName>
    </domain>
</protein>
<accession>A0ABP9VBT5</accession>
<proteinExistence type="inferred from homology"/>
<evidence type="ECO:0000256" key="2">
    <source>
        <dbReference type="ARBA" id="ARBA00004882"/>
    </source>
</evidence>
<reference evidence="14 15" key="1">
    <citation type="submission" date="2024-02" db="EMBL/GenBank/DDBJ databases">
        <title>Deinococcus xinjiangensis NBRC 107630.</title>
        <authorList>
            <person name="Ichikawa N."/>
            <person name="Katano-Makiyama Y."/>
            <person name="Hidaka K."/>
        </authorList>
    </citation>
    <scope>NUCLEOTIDE SEQUENCE [LARGE SCALE GENOMIC DNA]</scope>
    <source>
        <strain evidence="14 15">NBRC 107630</strain>
    </source>
</reference>
<dbReference type="InterPro" id="IPR016192">
    <property type="entry name" value="APOBEC/CMP_deaminase_Zn-bd"/>
</dbReference>
<keyword evidence="9 12" id="KW-0521">NADP</keyword>
<dbReference type="Pfam" id="PF01872">
    <property type="entry name" value="RibD_C"/>
    <property type="match status" value="1"/>
</dbReference>
<dbReference type="EC" id="3.5.4.26" evidence="12"/>
<evidence type="ECO:0000256" key="3">
    <source>
        <dbReference type="ARBA" id="ARBA00004910"/>
    </source>
</evidence>
<dbReference type="InterPro" id="IPR002734">
    <property type="entry name" value="RibDG_C"/>
</dbReference>
<dbReference type="Gene3D" id="3.40.140.10">
    <property type="entry name" value="Cytidine Deaminase, domain 2"/>
    <property type="match status" value="1"/>
</dbReference>
<dbReference type="Pfam" id="PF00383">
    <property type="entry name" value="dCMP_cyt_deam_1"/>
    <property type="match status" value="1"/>
</dbReference>
<dbReference type="InterPro" id="IPR016193">
    <property type="entry name" value="Cytidine_deaminase-like"/>
</dbReference>
<evidence type="ECO:0000256" key="8">
    <source>
        <dbReference type="ARBA" id="ARBA00022833"/>
    </source>
</evidence>
<keyword evidence="10 12" id="KW-0560">Oxidoreductase</keyword>
<comment type="pathway">
    <text evidence="3 12">Cofactor biosynthesis; riboflavin biosynthesis; 5-amino-6-(D-ribitylamino)uracil from GTP: step 3/4.</text>
</comment>
<comment type="catalytic activity">
    <reaction evidence="12">
        <text>5-amino-6-(5-phospho-D-ribitylamino)uracil + NADP(+) = 5-amino-6-(5-phospho-D-ribosylamino)uracil + NADPH + H(+)</text>
        <dbReference type="Rhea" id="RHEA:17845"/>
        <dbReference type="ChEBI" id="CHEBI:15378"/>
        <dbReference type="ChEBI" id="CHEBI:57783"/>
        <dbReference type="ChEBI" id="CHEBI:58349"/>
        <dbReference type="ChEBI" id="CHEBI:58421"/>
        <dbReference type="ChEBI" id="CHEBI:58453"/>
        <dbReference type="EC" id="1.1.1.193"/>
    </reaction>
</comment>
<dbReference type="CDD" id="cd01284">
    <property type="entry name" value="Riboflavin_deaminase-reductase"/>
    <property type="match status" value="1"/>
</dbReference>
<dbReference type="SUPFAM" id="SSF53927">
    <property type="entry name" value="Cytidine deaminase-like"/>
    <property type="match status" value="1"/>
</dbReference>
<comment type="pathway">
    <text evidence="2 12">Cofactor biosynthesis; riboflavin biosynthesis; 5-amino-6-(D-ribitylamino)uracil from GTP: step 2/4.</text>
</comment>
<evidence type="ECO:0000256" key="1">
    <source>
        <dbReference type="ARBA" id="ARBA00002151"/>
    </source>
</evidence>
<keyword evidence="11" id="KW-0511">Multifunctional enzyme</keyword>
<dbReference type="EC" id="1.1.1.193" evidence="12"/>
<evidence type="ECO:0000256" key="7">
    <source>
        <dbReference type="ARBA" id="ARBA00022723"/>
    </source>
</evidence>
<organism evidence="14 15">
    <name type="scientific">Deinococcus xinjiangensis</name>
    <dbReference type="NCBI Taxonomy" id="457454"/>
    <lineage>
        <taxon>Bacteria</taxon>
        <taxon>Thermotogati</taxon>
        <taxon>Deinococcota</taxon>
        <taxon>Deinococci</taxon>
        <taxon>Deinococcales</taxon>
        <taxon>Deinococcaceae</taxon>
        <taxon>Deinococcus</taxon>
    </lineage>
</organism>
<comment type="cofactor">
    <cofactor evidence="12">
        <name>Zn(2+)</name>
        <dbReference type="ChEBI" id="CHEBI:29105"/>
    </cofactor>
    <text evidence="12">Binds 1 zinc ion.</text>
</comment>